<evidence type="ECO:0000256" key="9">
    <source>
        <dbReference type="RuleBase" id="RU361137"/>
    </source>
</evidence>
<dbReference type="Proteomes" id="UP000000248">
    <property type="component" value="Chromosome"/>
</dbReference>
<evidence type="ECO:0000256" key="5">
    <source>
        <dbReference type="ARBA" id="ARBA00022823"/>
    </source>
</evidence>
<dbReference type="SUPFAM" id="SSF51230">
    <property type="entry name" value="Single hybrid motif"/>
    <property type="match status" value="1"/>
</dbReference>
<feature type="domain" description="Peripheral subunit-binding (PSBD)" evidence="11">
    <location>
        <begin position="126"/>
        <end position="163"/>
    </location>
</feature>
<organism evidence="12 13">
    <name type="scientific">Dichelobacter nodosus (strain VCS1703A)</name>
    <dbReference type="NCBI Taxonomy" id="246195"/>
    <lineage>
        <taxon>Bacteria</taxon>
        <taxon>Pseudomonadati</taxon>
        <taxon>Pseudomonadota</taxon>
        <taxon>Gammaproteobacteria</taxon>
        <taxon>Cardiobacteriales</taxon>
        <taxon>Cardiobacteriaceae</taxon>
        <taxon>Dichelobacter</taxon>
    </lineage>
</organism>
<dbReference type="Pfam" id="PF00198">
    <property type="entry name" value="2-oxoacid_dh"/>
    <property type="match status" value="1"/>
</dbReference>
<keyword evidence="12" id="KW-0670">Pyruvate</keyword>
<evidence type="ECO:0000259" key="10">
    <source>
        <dbReference type="PROSITE" id="PS50968"/>
    </source>
</evidence>
<dbReference type="AlphaFoldDB" id="A5EVJ1"/>
<dbReference type="SUPFAM" id="SSF47005">
    <property type="entry name" value="Peripheral subunit-binding domain of 2-oxo acid dehydrogenase complex"/>
    <property type="match status" value="1"/>
</dbReference>
<reference evidence="12 13" key="1">
    <citation type="journal article" date="2007" name="Nat. Biotechnol.">
        <title>Genome sequence and identification of candidate vaccine antigens from the animal pathogen Dichelobacter nodosus.</title>
        <authorList>
            <person name="Myers G.S."/>
            <person name="Parker D."/>
            <person name="Al-Hasani K."/>
            <person name="Kennan R.M."/>
            <person name="Seemann T."/>
            <person name="Ren Q."/>
            <person name="Badger J.H."/>
            <person name="Selengut J.D."/>
            <person name="Deboy R.T."/>
            <person name="Tettelin H."/>
            <person name="Boyce J.D."/>
            <person name="McCarl V.P."/>
            <person name="Han X."/>
            <person name="Nelson W.C."/>
            <person name="Madupu R."/>
            <person name="Mohamoud Y."/>
            <person name="Holley T."/>
            <person name="Fedorova N."/>
            <person name="Khouri H."/>
            <person name="Bottomley S.P."/>
            <person name="Whittington R.J."/>
            <person name="Adler B."/>
            <person name="Songer J.G."/>
            <person name="Rood J.I."/>
            <person name="Paulsen I.T."/>
        </authorList>
    </citation>
    <scope>NUCLEOTIDE SEQUENCE [LARGE SCALE GENOMIC DNA]</scope>
    <source>
        <strain evidence="12 13">VCS1703A</strain>
    </source>
</reference>
<dbReference type="InterPro" id="IPR050743">
    <property type="entry name" value="2-oxoacid_DH_E2_comp"/>
</dbReference>
<keyword evidence="13" id="KW-1185">Reference proteome</keyword>
<dbReference type="PANTHER" id="PTHR43178">
    <property type="entry name" value="DIHYDROLIPOAMIDE ACETYLTRANSFERASE COMPONENT OF PYRUVATE DEHYDROGENASE COMPLEX"/>
    <property type="match status" value="1"/>
</dbReference>
<dbReference type="InterPro" id="IPR011053">
    <property type="entry name" value="Single_hybrid_motif"/>
</dbReference>
<dbReference type="PROSITE" id="PS51826">
    <property type="entry name" value="PSBD"/>
    <property type="match status" value="1"/>
</dbReference>
<dbReference type="Gene3D" id="2.40.50.100">
    <property type="match status" value="1"/>
</dbReference>
<comment type="cofactor">
    <cofactor evidence="9">
        <name>(R)-lipoate</name>
        <dbReference type="ChEBI" id="CHEBI:83088"/>
    </cofactor>
    <text evidence="9">Binds 1 lipoyl cofactor covalently.</text>
</comment>
<dbReference type="KEGG" id="dno:DNO_0545"/>
<evidence type="ECO:0000256" key="6">
    <source>
        <dbReference type="ARBA" id="ARBA00023315"/>
    </source>
</evidence>
<evidence type="ECO:0000313" key="12">
    <source>
        <dbReference type="EMBL" id="ABQ13245.1"/>
    </source>
</evidence>
<protein>
    <recommendedName>
        <fullName evidence="9">Acetyltransferase component of pyruvate dehydrogenase complex</fullName>
        <ecNumber evidence="9">2.3.1.12</ecNumber>
    </recommendedName>
</protein>
<evidence type="ECO:0000256" key="1">
    <source>
        <dbReference type="ARBA" id="ARBA00007317"/>
    </source>
</evidence>
<dbReference type="SUPFAM" id="SSF52777">
    <property type="entry name" value="CoA-dependent acyltransferases"/>
    <property type="match status" value="1"/>
</dbReference>
<evidence type="ECO:0000313" key="13">
    <source>
        <dbReference type="Proteomes" id="UP000000248"/>
    </source>
</evidence>
<name>A5EVJ1_DICNV</name>
<dbReference type="Gene3D" id="4.10.320.10">
    <property type="entry name" value="E3-binding domain"/>
    <property type="match status" value="1"/>
</dbReference>
<dbReference type="GO" id="GO:0005737">
    <property type="term" value="C:cytoplasm"/>
    <property type="evidence" value="ECO:0007669"/>
    <property type="project" value="TreeGrafter"/>
</dbReference>
<sequence>MRLCIANLRRLKVSIEIKVPDIGDFEHVDVIEVLIKAGDKIQAEQSVLVLESDKASMEVPAECGGVVEAVKIKVGDKVSQGDVIAILSGSDAKAEPVAAEKPAASKAESAPKTTAAIDEEAFNRAYASPAVRRLARELGVDLGKITGSGRNQRIVVEDVEAFVNQKAPANAASAVCGRGIPEMPAIDFSQFGEIEEQKLSRINVLTGEAMTRNWLNIPHVTQHDSCDITELEAFRVALKAEAEKRGVKVTMVAFLMKALATALKEFPRFNSSLSPDGSKLILKHYFNIGVAVDTPNGLVVPVIRDVDKKGIFELSADLMAMSKKARDGKLTPTDFAGGSMTISSLGGIGGQHFTPIVNAPEVAILGVSRSMMQPVWDGKAFVPRLMLPLSLSYDHRVIDGALGAKMIVFIGQVLTDMRRSLL</sequence>
<dbReference type="FunFam" id="3.30.559.10:FF:000004">
    <property type="entry name" value="Acetyltransferase component of pyruvate dehydrogenase complex"/>
    <property type="match status" value="1"/>
</dbReference>
<dbReference type="GO" id="GO:0031405">
    <property type="term" value="F:lipoic acid binding"/>
    <property type="evidence" value="ECO:0007669"/>
    <property type="project" value="TreeGrafter"/>
</dbReference>
<dbReference type="PANTHER" id="PTHR43178:SF2">
    <property type="entry name" value="DIHYDROLIPOYLLYSINE-RESIDUE ACETYLTRANSFERASE COMPONENT OF PYRUVATE DEHYDROGENASE COMPLEX"/>
    <property type="match status" value="1"/>
</dbReference>
<keyword evidence="6 9" id="KW-0012">Acyltransferase</keyword>
<dbReference type="PROSITE" id="PS50968">
    <property type="entry name" value="BIOTINYL_LIPOYL"/>
    <property type="match status" value="1"/>
</dbReference>
<dbReference type="InterPro" id="IPR023213">
    <property type="entry name" value="CAT-like_dom_sf"/>
</dbReference>
<keyword evidence="5 9" id="KW-0450">Lipoyl</keyword>
<comment type="function">
    <text evidence="7">The pyruvate dehydrogenase complex catalyzes the overall conversion of pyruvate to acetyl-CoA and CO(2). It contains multiple copies of three enzymatic components: pyruvate dehydrogenase (E1), dihydrolipoamide acetyltransferase (E2) and lipoamide dehydrogenase (E3).</text>
</comment>
<proteinExistence type="inferred from homology"/>
<dbReference type="OrthoDB" id="9805770at2"/>
<dbReference type="GO" id="GO:0004742">
    <property type="term" value="F:dihydrolipoyllysine-residue acetyltransferase activity"/>
    <property type="evidence" value="ECO:0007669"/>
    <property type="project" value="UniProtKB-UniRule"/>
</dbReference>
<evidence type="ECO:0000256" key="8">
    <source>
        <dbReference type="ARBA" id="ARBA00048370"/>
    </source>
</evidence>
<dbReference type="NCBIfam" id="TIGR01348">
    <property type="entry name" value="PDHac_trf_long"/>
    <property type="match status" value="1"/>
</dbReference>
<dbReference type="PROSITE" id="PS00189">
    <property type="entry name" value="LIPOYL"/>
    <property type="match status" value="1"/>
</dbReference>
<evidence type="ECO:0000256" key="3">
    <source>
        <dbReference type="ARBA" id="ARBA00022679"/>
    </source>
</evidence>
<dbReference type="GO" id="GO:0045254">
    <property type="term" value="C:pyruvate dehydrogenase complex"/>
    <property type="evidence" value="ECO:0007669"/>
    <property type="project" value="UniProtKB-UniRule"/>
</dbReference>
<keyword evidence="3 9" id="KW-0808">Transferase</keyword>
<dbReference type="CDD" id="cd06849">
    <property type="entry name" value="lipoyl_domain"/>
    <property type="match status" value="1"/>
</dbReference>
<dbReference type="eggNOG" id="COG0508">
    <property type="taxonomic scope" value="Bacteria"/>
</dbReference>
<comment type="subunit">
    <text evidence="2 9">Forms a 24-polypeptide structural core with octahedral symmetry.</text>
</comment>
<evidence type="ECO:0000256" key="7">
    <source>
        <dbReference type="ARBA" id="ARBA00025211"/>
    </source>
</evidence>
<evidence type="ECO:0000256" key="4">
    <source>
        <dbReference type="ARBA" id="ARBA00022737"/>
    </source>
</evidence>
<dbReference type="InterPro" id="IPR006256">
    <property type="entry name" value="AcTrfase_Pyrv_DH_cplx"/>
</dbReference>
<dbReference type="Pfam" id="PF00364">
    <property type="entry name" value="Biotin_lipoyl"/>
    <property type="match status" value="1"/>
</dbReference>
<comment type="similarity">
    <text evidence="1 9">Belongs to the 2-oxoacid dehydrogenase family.</text>
</comment>
<dbReference type="FunFam" id="2.40.50.100:FF:000009">
    <property type="entry name" value="Acetyltransferase component of pyruvate dehydrogenase complex"/>
    <property type="match status" value="1"/>
</dbReference>
<dbReference type="GO" id="GO:0006086">
    <property type="term" value="P:pyruvate decarboxylation to acetyl-CoA"/>
    <property type="evidence" value="ECO:0007669"/>
    <property type="project" value="UniProtKB-UniRule"/>
</dbReference>
<dbReference type="InterPro" id="IPR003016">
    <property type="entry name" value="2-oxoA_DH_lipoyl-BS"/>
</dbReference>
<evidence type="ECO:0000259" key="11">
    <source>
        <dbReference type="PROSITE" id="PS51826"/>
    </source>
</evidence>
<dbReference type="InterPro" id="IPR004167">
    <property type="entry name" value="PSBD"/>
</dbReference>
<dbReference type="Gene3D" id="3.30.559.10">
    <property type="entry name" value="Chloramphenicol acetyltransferase-like domain"/>
    <property type="match status" value="1"/>
</dbReference>
<gene>
    <name evidence="12" type="primary">aceF</name>
    <name evidence="12" type="ordered locus">DNO_0545</name>
</gene>
<comment type="catalytic activity">
    <reaction evidence="8 9">
        <text>N(6)-[(R)-dihydrolipoyl]-L-lysyl-[protein] + acetyl-CoA = N(6)-[(R)-S(8)-acetyldihydrolipoyl]-L-lysyl-[protein] + CoA</text>
        <dbReference type="Rhea" id="RHEA:17017"/>
        <dbReference type="Rhea" id="RHEA-COMP:10475"/>
        <dbReference type="Rhea" id="RHEA-COMP:10478"/>
        <dbReference type="ChEBI" id="CHEBI:57287"/>
        <dbReference type="ChEBI" id="CHEBI:57288"/>
        <dbReference type="ChEBI" id="CHEBI:83100"/>
        <dbReference type="ChEBI" id="CHEBI:83111"/>
        <dbReference type="EC" id="2.3.1.12"/>
    </reaction>
</comment>
<dbReference type="InterPro" id="IPR036625">
    <property type="entry name" value="E3-bd_dom_sf"/>
</dbReference>
<dbReference type="InterPro" id="IPR000089">
    <property type="entry name" value="Biotin_lipoyl"/>
</dbReference>
<dbReference type="EMBL" id="CP000513">
    <property type="protein sequence ID" value="ABQ13245.1"/>
    <property type="molecule type" value="Genomic_DNA"/>
</dbReference>
<dbReference type="InterPro" id="IPR001078">
    <property type="entry name" value="2-oxoacid_DH_actylTfrase"/>
</dbReference>
<dbReference type="HOGENOM" id="CLU_016733_10_0_6"/>
<feature type="domain" description="Lipoyl-binding" evidence="10">
    <location>
        <begin position="14"/>
        <end position="88"/>
    </location>
</feature>
<accession>A5EVJ1</accession>
<evidence type="ECO:0000256" key="2">
    <source>
        <dbReference type="ARBA" id="ARBA00011484"/>
    </source>
</evidence>
<keyword evidence="4" id="KW-0677">Repeat</keyword>
<dbReference type="EC" id="2.3.1.12" evidence="9"/>
<dbReference type="STRING" id="246195.DNO_0545"/>
<dbReference type="Pfam" id="PF02817">
    <property type="entry name" value="E3_binding"/>
    <property type="match status" value="1"/>
</dbReference>